<evidence type="ECO:0000313" key="1">
    <source>
        <dbReference type="EMBL" id="PWV99282.1"/>
    </source>
</evidence>
<dbReference type="Proteomes" id="UP000246744">
    <property type="component" value="Unassembled WGS sequence"/>
</dbReference>
<keyword evidence="2" id="KW-1185">Reference proteome</keyword>
<comment type="caution">
    <text evidence="1">The sequence shown here is derived from an EMBL/GenBank/DDBJ whole genome shotgun (WGS) entry which is preliminary data.</text>
</comment>
<gene>
    <name evidence="1" type="ORF">DES37_1353</name>
</gene>
<proteinExistence type="predicted"/>
<dbReference type="OrthoDB" id="6563914at2"/>
<dbReference type="AlphaFoldDB" id="A0A317PI60"/>
<sequence>MNIDKNNILNLLEEKINVSLYPLKMGGEVNEKSLKELLFLSEEATRLFKHEALVPKKLLSEIYLASVGIKIENEFINSKLLSEVSSGMMNCFNLILSGESVDDKKEIGPRII</sequence>
<evidence type="ECO:0000313" key="2">
    <source>
        <dbReference type="Proteomes" id="UP000246744"/>
    </source>
</evidence>
<reference evidence="1 2" key="1">
    <citation type="submission" date="2018-05" db="EMBL/GenBank/DDBJ databases">
        <title>Genomic Encyclopedia of Type Strains, Phase IV (KMG-IV): sequencing the most valuable type-strain genomes for metagenomic binning, comparative biology and taxonomic classification.</title>
        <authorList>
            <person name="Goeker M."/>
        </authorList>
    </citation>
    <scope>NUCLEOTIDE SEQUENCE [LARGE SCALE GENOMIC DNA]</scope>
    <source>
        <strain evidence="1 2">DSM 19579</strain>
    </source>
</reference>
<dbReference type="RefSeq" id="WP_110028268.1">
    <property type="nucleotide sequence ID" value="NZ_QGTS01000035.1"/>
</dbReference>
<accession>A0A317PI60</accession>
<protein>
    <submittedName>
        <fullName evidence="1">Uncharacterized protein</fullName>
    </submittedName>
</protein>
<dbReference type="EMBL" id="QGTS01000035">
    <property type="protein sequence ID" value="PWV99282.1"/>
    <property type="molecule type" value="Genomic_DNA"/>
</dbReference>
<organism evidence="1 2">
    <name type="scientific">Mangrovibacter plantisponsor</name>
    <dbReference type="NCBI Taxonomy" id="451513"/>
    <lineage>
        <taxon>Bacteria</taxon>
        <taxon>Pseudomonadati</taxon>
        <taxon>Pseudomonadota</taxon>
        <taxon>Gammaproteobacteria</taxon>
        <taxon>Enterobacterales</taxon>
        <taxon>Enterobacteriaceae</taxon>
        <taxon>Mangrovibacter</taxon>
    </lineage>
</organism>
<name>A0A317PI60_9ENTR</name>